<proteinExistence type="predicted"/>
<evidence type="ECO:0000313" key="2">
    <source>
        <dbReference type="Proteomes" id="UP000176725"/>
    </source>
</evidence>
<comment type="caution">
    <text evidence="1">The sequence shown here is derived from an EMBL/GenBank/DDBJ whole genome shotgun (WGS) entry which is preliminary data.</text>
</comment>
<protein>
    <submittedName>
        <fullName evidence="1">Uncharacterized protein</fullName>
    </submittedName>
</protein>
<reference evidence="1 2" key="1">
    <citation type="journal article" date="2016" name="Nat. Commun.">
        <title>Thousands of microbial genomes shed light on interconnected biogeochemical processes in an aquifer system.</title>
        <authorList>
            <person name="Anantharaman K."/>
            <person name="Brown C.T."/>
            <person name="Hug L.A."/>
            <person name="Sharon I."/>
            <person name="Castelle C.J."/>
            <person name="Probst A.J."/>
            <person name="Thomas B.C."/>
            <person name="Singh A."/>
            <person name="Wilkins M.J."/>
            <person name="Karaoz U."/>
            <person name="Brodie E.L."/>
            <person name="Williams K.H."/>
            <person name="Hubbard S.S."/>
            <person name="Banfield J.F."/>
        </authorList>
    </citation>
    <scope>NUCLEOTIDE SEQUENCE [LARGE SCALE GENOMIC DNA]</scope>
</reference>
<evidence type="ECO:0000313" key="1">
    <source>
        <dbReference type="EMBL" id="OGM64365.1"/>
    </source>
</evidence>
<dbReference type="EMBL" id="MGHH01000010">
    <property type="protein sequence ID" value="OGM64365.1"/>
    <property type="molecule type" value="Genomic_DNA"/>
</dbReference>
<dbReference type="STRING" id="1802521.A2893_00665"/>
<name>A0A1F8BLZ8_9BACT</name>
<sequence length="87" mass="9770">MLLWAIFTLGFLFGVFLALSVFLKKDIVEGSYNEKFVSLKSESTDPWFIHKNLIRVNTIARKVSRTDRPGTLIAETPDIKPALGVST</sequence>
<dbReference type="Proteomes" id="UP000176725">
    <property type="component" value="Unassembled WGS sequence"/>
</dbReference>
<dbReference type="AlphaFoldDB" id="A0A1F8BLZ8"/>
<accession>A0A1F8BLZ8</accession>
<organism evidence="1 2">
    <name type="scientific">Candidatus Woesebacteria bacterium RIFCSPLOWO2_01_FULL_39_25</name>
    <dbReference type="NCBI Taxonomy" id="1802521"/>
    <lineage>
        <taxon>Bacteria</taxon>
        <taxon>Candidatus Woeseibacteriota</taxon>
    </lineage>
</organism>
<gene>
    <name evidence="1" type="ORF">A2893_00665</name>
</gene>